<dbReference type="Proteomes" id="UP001501758">
    <property type="component" value="Unassembled WGS sequence"/>
</dbReference>
<accession>A0ABP3TM38</accession>
<dbReference type="SUPFAM" id="SSF56300">
    <property type="entry name" value="Metallo-dependent phosphatases"/>
    <property type="match status" value="1"/>
</dbReference>
<sequence length="623" mass="71442">MKIKNRTYVKLQTTLFLILFLIPFFTIQAQSKDLYSYIAYNKLKDRICFAMYTVHENKLKLTAQFYPIKNYEPFEASLEIKKDGKWLEIAKTDIIYPGYTAPFSIENWDDSREIPYRVVYNEKATYEGIIRKNPIDKDEFVMGVLSCNSSFANHGGDISRNDIVENFKKIKPDLLFFAGDQVYEHSEHLVHWLKFGRDFGDIIRNTPTICITDDHDIGQGNIWGQGGIKSDSRRGVHGGYYMPIEYIKEVERAQTSHLPDPYDPTPIDRGIGVYYTDLKWGGISFAILEDRKFKSGLTEVTNQNPDIFKNGPAETLFRKDINVKKLDVHGATLLGKRQLEFLENWTTDWKDSEMKAVLSQTIFAQVSNYTGKSTNEVTQDFDSNAWPQSPRNKALSVIRKSFSPMIAGDQHLASFVQHGIDDWGDAGFSFATPAIANLWLRWWKPSEQARIDKVIDNSPSYTGKFLDGFGNKMTVMAVANPTEDEINKGKLLSTRAAGIGIVKFNKPNRTITFECWERNVDITDTKSKQYLGWPITISQTDNFKIKKGFELPTLLLNKENQVVSIRDSYTKELISSIRVKGETYQPKVLKKGEYDVEIGEGNLKKIIYKILSRKKNKEKLQVK</sequence>
<dbReference type="PANTHER" id="PTHR43606">
    <property type="entry name" value="PHOSPHATASE, PUTATIVE (AFU_ORTHOLOGUE AFUA_6G08710)-RELATED"/>
    <property type="match status" value="1"/>
</dbReference>
<dbReference type="Gene3D" id="3.60.21.70">
    <property type="entry name" value="PhoD-like phosphatase"/>
    <property type="match status" value="1"/>
</dbReference>
<dbReference type="InterPro" id="IPR018946">
    <property type="entry name" value="PhoD-like_MPP"/>
</dbReference>
<evidence type="ECO:0000313" key="3">
    <source>
        <dbReference type="Proteomes" id="UP001501758"/>
    </source>
</evidence>
<name>A0ABP3TM38_9FLAO</name>
<keyword evidence="3" id="KW-1185">Reference proteome</keyword>
<reference evidence="3" key="1">
    <citation type="journal article" date="2019" name="Int. J. Syst. Evol. Microbiol.">
        <title>The Global Catalogue of Microorganisms (GCM) 10K type strain sequencing project: providing services to taxonomists for standard genome sequencing and annotation.</title>
        <authorList>
            <consortium name="The Broad Institute Genomics Platform"/>
            <consortium name="The Broad Institute Genome Sequencing Center for Infectious Disease"/>
            <person name="Wu L."/>
            <person name="Ma J."/>
        </authorList>
    </citation>
    <scope>NUCLEOTIDE SEQUENCE [LARGE SCALE GENOMIC DNA]</scope>
    <source>
        <strain evidence="3">JCM 15974</strain>
    </source>
</reference>
<dbReference type="InterPro" id="IPR038607">
    <property type="entry name" value="PhoD-like_sf"/>
</dbReference>
<dbReference type="EMBL" id="BAAAGE010000001">
    <property type="protein sequence ID" value="GAA0712341.1"/>
    <property type="molecule type" value="Genomic_DNA"/>
</dbReference>
<dbReference type="PANTHER" id="PTHR43606:SF2">
    <property type="entry name" value="ALKALINE PHOSPHATASE FAMILY PROTEIN (AFU_ORTHOLOGUE AFUA_5G03860)"/>
    <property type="match status" value="1"/>
</dbReference>
<dbReference type="InterPro" id="IPR029052">
    <property type="entry name" value="Metallo-depent_PP-like"/>
</dbReference>
<organism evidence="2 3">
    <name type="scientific">Aquimarina litoralis</name>
    <dbReference type="NCBI Taxonomy" id="584605"/>
    <lineage>
        <taxon>Bacteria</taxon>
        <taxon>Pseudomonadati</taxon>
        <taxon>Bacteroidota</taxon>
        <taxon>Flavobacteriia</taxon>
        <taxon>Flavobacteriales</taxon>
        <taxon>Flavobacteriaceae</taxon>
        <taxon>Aquimarina</taxon>
    </lineage>
</organism>
<evidence type="ECO:0000259" key="1">
    <source>
        <dbReference type="Pfam" id="PF09423"/>
    </source>
</evidence>
<proteinExistence type="predicted"/>
<gene>
    <name evidence="2" type="ORF">GCM10009430_02670</name>
</gene>
<dbReference type="Pfam" id="PF09423">
    <property type="entry name" value="PhoD"/>
    <property type="match status" value="1"/>
</dbReference>
<comment type="caution">
    <text evidence="2">The sequence shown here is derived from an EMBL/GenBank/DDBJ whole genome shotgun (WGS) entry which is preliminary data.</text>
</comment>
<evidence type="ECO:0000313" key="2">
    <source>
        <dbReference type="EMBL" id="GAA0712341.1"/>
    </source>
</evidence>
<protein>
    <recommendedName>
        <fullName evidence="1">PhoD-like phosphatase metallophosphatase domain-containing protein</fullName>
    </recommendedName>
</protein>
<feature type="domain" description="PhoD-like phosphatase metallophosphatase" evidence="1">
    <location>
        <begin position="198"/>
        <end position="414"/>
    </location>
</feature>
<dbReference type="InterPro" id="IPR052900">
    <property type="entry name" value="Phospholipid_Metab_Enz"/>
</dbReference>